<dbReference type="EMBL" id="CP143808">
    <property type="protein sequence ID" value="WVO20594.1"/>
    <property type="molecule type" value="Genomic_DNA"/>
</dbReference>
<gene>
    <name evidence="1" type="ORF">IAS62_001892</name>
</gene>
<dbReference type="GeneID" id="89988666"/>
<name>A0ABZ2ARS7_9TREE</name>
<dbReference type="Proteomes" id="UP001432216">
    <property type="component" value="Chromosome 3"/>
</dbReference>
<accession>A0ABZ2ARS7</accession>
<protein>
    <submittedName>
        <fullName evidence="1">Uncharacterized protein</fullName>
    </submittedName>
</protein>
<proteinExistence type="predicted"/>
<reference evidence="1 2" key="1">
    <citation type="submission" date="2024-01" db="EMBL/GenBank/DDBJ databases">
        <title>Comparative genomics of Cryptococcus and Kwoniella reveals pathogenesis evolution and contrasting modes of karyotype evolution via chromosome fusion or intercentromeric recombination.</title>
        <authorList>
            <person name="Coelho M.A."/>
            <person name="David-Palma M."/>
            <person name="Shea T."/>
            <person name="Bowers K."/>
            <person name="McGinley-Smith S."/>
            <person name="Mohammad A.W."/>
            <person name="Gnirke A."/>
            <person name="Yurkov A.M."/>
            <person name="Nowrousian M."/>
            <person name="Sun S."/>
            <person name="Cuomo C.A."/>
            <person name="Heitman J."/>
        </authorList>
    </citation>
    <scope>NUCLEOTIDE SEQUENCE [LARGE SCALE GENOMIC DNA]</scope>
    <source>
        <strain evidence="1 2">7685027</strain>
    </source>
</reference>
<organism evidence="1 2">
    <name type="scientific">Cryptococcus decagattii</name>
    <dbReference type="NCBI Taxonomy" id="1859122"/>
    <lineage>
        <taxon>Eukaryota</taxon>
        <taxon>Fungi</taxon>
        <taxon>Dikarya</taxon>
        <taxon>Basidiomycota</taxon>
        <taxon>Agaricomycotina</taxon>
        <taxon>Tremellomycetes</taxon>
        <taxon>Tremellales</taxon>
        <taxon>Cryptococcaceae</taxon>
        <taxon>Cryptococcus</taxon>
        <taxon>Cryptococcus gattii species complex</taxon>
    </lineage>
</organism>
<evidence type="ECO:0000313" key="2">
    <source>
        <dbReference type="Proteomes" id="UP001432216"/>
    </source>
</evidence>
<keyword evidence="2" id="KW-1185">Reference proteome</keyword>
<dbReference type="RefSeq" id="XP_064719833.1">
    <property type="nucleotide sequence ID" value="XM_064863761.1"/>
</dbReference>
<sequence>MIHNPSFSSALENLVLSFLKPVHCVDRQGRKSRENNTHCVKRGEACVFPAAHFKFGDAISSLLSSRSDITVGHSGELSRRW</sequence>
<evidence type="ECO:0000313" key="1">
    <source>
        <dbReference type="EMBL" id="WVO20594.1"/>
    </source>
</evidence>